<evidence type="ECO:0000313" key="2">
    <source>
        <dbReference type="EMBL" id="NIJ24352.1"/>
    </source>
</evidence>
<dbReference type="InterPro" id="IPR029492">
    <property type="entry name" value="DUF4435"/>
</dbReference>
<proteinExistence type="predicted"/>
<evidence type="ECO:0000313" key="3">
    <source>
        <dbReference type="Proteomes" id="UP000788153"/>
    </source>
</evidence>
<dbReference type="EMBL" id="JAASQP010000001">
    <property type="protein sequence ID" value="NIJ24352.1"/>
    <property type="molecule type" value="Genomic_DNA"/>
</dbReference>
<organism evidence="2 3">
    <name type="scientific">Sphingomonas japonica</name>
    <dbReference type="NCBI Taxonomy" id="511662"/>
    <lineage>
        <taxon>Bacteria</taxon>
        <taxon>Pseudomonadati</taxon>
        <taxon>Pseudomonadota</taxon>
        <taxon>Alphaproteobacteria</taxon>
        <taxon>Sphingomonadales</taxon>
        <taxon>Sphingomonadaceae</taxon>
        <taxon>Sphingomonas</taxon>
    </lineage>
</organism>
<dbReference type="RefSeq" id="WP_140046719.1">
    <property type="nucleotide sequence ID" value="NZ_BAAAEV010000001.1"/>
</dbReference>
<dbReference type="Pfam" id="PF14491">
    <property type="entry name" value="DUF4435"/>
    <property type="match status" value="1"/>
</dbReference>
<sequence length="238" mass="27243">MKRYPSPFEAASVIIRSSLPTVVTEGADDYTAYRTIEENLTDIGVSLLPLTGKNAVLETWRFLPDNCRHKALFIVDKDLWIYTSVPMEIQNEPRILTTHGYSIENDLLQDGELENIMTIAERAKFQNELDLICKAHSIEVRKIREGAEGILATHVNRVIEEEGALWKEDDVCDMTANELRIDYQNMVRGKTIFELLLRQLSAPKRRSKYSRNSLMEIGAVRGGQKISELEKQIRDLFS</sequence>
<name>A0ABX0U4W2_9SPHN</name>
<evidence type="ECO:0000259" key="1">
    <source>
        <dbReference type="Pfam" id="PF14491"/>
    </source>
</evidence>
<feature type="domain" description="DUF4435" evidence="1">
    <location>
        <begin position="24"/>
        <end position="119"/>
    </location>
</feature>
<comment type="caution">
    <text evidence="2">The sequence shown here is derived from an EMBL/GenBank/DDBJ whole genome shotgun (WGS) entry which is preliminary data.</text>
</comment>
<reference evidence="2 3" key="1">
    <citation type="submission" date="2020-03" db="EMBL/GenBank/DDBJ databases">
        <title>Genomic Encyclopedia of Type Strains, Phase IV (KMG-IV): sequencing the most valuable type-strain genomes for metagenomic binning, comparative biology and taxonomic classification.</title>
        <authorList>
            <person name="Goeker M."/>
        </authorList>
    </citation>
    <scope>NUCLEOTIDE SEQUENCE [LARGE SCALE GENOMIC DNA]</scope>
    <source>
        <strain evidence="2 3">DSM 22753</strain>
    </source>
</reference>
<protein>
    <recommendedName>
        <fullName evidence="1">DUF4435 domain-containing protein</fullName>
    </recommendedName>
</protein>
<keyword evidence="3" id="KW-1185">Reference proteome</keyword>
<accession>A0ABX0U4W2</accession>
<dbReference type="Proteomes" id="UP000788153">
    <property type="component" value="Unassembled WGS sequence"/>
</dbReference>
<gene>
    <name evidence="2" type="ORF">FHT01_001894</name>
</gene>